<name>A0A2P8HE23_9BACI</name>
<feature type="transmembrane region" description="Helical" evidence="1">
    <location>
        <begin position="37"/>
        <end position="54"/>
    </location>
</feature>
<dbReference type="EMBL" id="PYAV01000008">
    <property type="protein sequence ID" value="PSL44411.1"/>
    <property type="molecule type" value="Genomic_DNA"/>
</dbReference>
<accession>A0A2P8HE23</accession>
<keyword evidence="1" id="KW-0812">Transmembrane</keyword>
<protein>
    <submittedName>
        <fullName evidence="2">Uncharacterized protein</fullName>
    </submittedName>
</protein>
<gene>
    <name evidence="2" type="ORF">B0H94_10821</name>
</gene>
<keyword evidence="1" id="KW-1133">Transmembrane helix</keyword>
<dbReference type="RefSeq" id="WP_106588890.1">
    <property type="nucleotide sequence ID" value="NZ_PYAV01000008.1"/>
</dbReference>
<evidence type="ECO:0000313" key="2">
    <source>
        <dbReference type="EMBL" id="PSL44411.1"/>
    </source>
</evidence>
<comment type="caution">
    <text evidence="2">The sequence shown here is derived from an EMBL/GenBank/DDBJ whole genome shotgun (WGS) entry which is preliminary data.</text>
</comment>
<reference evidence="2 3" key="1">
    <citation type="submission" date="2018-03" db="EMBL/GenBank/DDBJ databases">
        <title>Genomic Encyclopedia of Type Strains, Phase III (KMG-III): the genomes of soil and plant-associated and newly described type strains.</title>
        <authorList>
            <person name="Whitman W."/>
        </authorList>
    </citation>
    <scope>NUCLEOTIDE SEQUENCE [LARGE SCALE GENOMIC DNA]</scope>
    <source>
        <strain evidence="2 3">CGMCC 1.07653</strain>
    </source>
</reference>
<dbReference type="AlphaFoldDB" id="A0A2P8HE23"/>
<keyword evidence="1" id="KW-0472">Membrane</keyword>
<keyword evidence="3" id="KW-1185">Reference proteome</keyword>
<sequence>MTNYAKFWIVLAFSAFIGLLAIGIVQAGPYAIHVAEIAIFSVMMFSFLYGLLLLQQPNQESS</sequence>
<proteinExistence type="predicted"/>
<organism evidence="2 3">
    <name type="scientific">Salsuginibacillus halophilus</name>
    <dbReference type="NCBI Taxonomy" id="517424"/>
    <lineage>
        <taxon>Bacteria</taxon>
        <taxon>Bacillati</taxon>
        <taxon>Bacillota</taxon>
        <taxon>Bacilli</taxon>
        <taxon>Bacillales</taxon>
        <taxon>Bacillaceae</taxon>
        <taxon>Salsuginibacillus</taxon>
    </lineage>
</organism>
<dbReference type="Proteomes" id="UP000242310">
    <property type="component" value="Unassembled WGS sequence"/>
</dbReference>
<evidence type="ECO:0000256" key="1">
    <source>
        <dbReference type="SAM" id="Phobius"/>
    </source>
</evidence>
<evidence type="ECO:0000313" key="3">
    <source>
        <dbReference type="Proteomes" id="UP000242310"/>
    </source>
</evidence>